<protein>
    <submittedName>
        <fullName evidence="1">Uncharacterized protein</fullName>
    </submittedName>
</protein>
<proteinExistence type="predicted"/>
<dbReference type="HOGENOM" id="CLU_2132958_0_0_1"/>
<keyword evidence="2" id="KW-1185">Reference proteome</keyword>
<gene>
    <name evidence="1" type="ORF">MCYG_01285</name>
</gene>
<dbReference type="EMBL" id="DS995701">
    <property type="protein sequence ID" value="EEQ28397.1"/>
    <property type="molecule type" value="Genomic_DNA"/>
</dbReference>
<reference evidence="2" key="1">
    <citation type="journal article" date="2012" name="MBio">
        <title>Comparative genome analysis of Trichophyton rubrum and related dermatophytes reveals candidate genes involved in infection.</title>
        <authorList>
            <person name="Martinez D.A."/>
            <person name="Oliver B.G."/>
            <person name="Graeser Y."/>
            <person name="Goldberg J.M."/>
            <person name="Li W."/>
            <person name="Martinez-Rossi N.M."/>
            <person name="Monod M."/>
            <person name="Shelest E."/>
            <person name="Barton R.C."/>
            <person name="Birch E."/>
            <person name="Brakhage A.A."/>
            <person name="Chen Z."/>
            <person name="Gurr S.J."/>
            <person name="Heiman D."/>
            <person name="Heitman J."/>
            <person name="Kosti I."/>
            <person name="Rossi A."/>
            <person name="Saif S."/>
            <person name="Samalova M."/>
            <person name="Saunders C.W."/>
            <person name="Shea T."/>
            <person name="Summerbell R.C."/>
            <person name="Xu J."/>
            <person name="Young S."/>
            <person name="Zeng Q."/>
            <person name="Birren B.W."/>
            <person name="Cuomo C.A."/>
            <person name="White T.C."/>
        </authorList>
    </citation>
    <scope>NUCLEOTIDE SEQUENCE [LARGE SCALE GENOMIC DNA]</scope>
    <source>
        <strain evidence="2">ATCC MYA-4605 / CBS 113480</strain>
    </source>
</reference>
<accession>C5FES3</accession>
<evidence type="ECO:0000313" key="2">
    <source>
        <dbReference type="Proteomes" id="UP000002035"/>
    </source>
</evidence>
<dbReference type="VEuPathDB" id="FungiDB:MCYG_01285"/>
<dbReference type="AlphaFoldDB" id="C5FES3"/>
<dbReference type="RefSeq" id="XP_002851181.1">
    <property type="nucleotide sequence ID" value="XM_002851135.1"/>
</dbReference>
<organism evidence="1 2">
    <name type="scientific">Arthroderma otae (strain ATCC MYA-4605 / CBS 113480)</name>
    <name type="common">Microsporum canis</name>
    <dbReference type="NCBI Taxonomy" id="554155"/>
    <lineage>
        <taxon>Eukaryota</taxon>
        <taxon>Fungi</taxon>
        <taxon>Dikarya</taxon>
        <taxon>Ascomycota</taxon>
        <taxon>Pezizomycotina</taxon>
        <taxon>Eurotiomycetes</taxon>
        <taxon>Eurotiomycetidae</taxon>
        <taxon>Onygenales</taxon>
        <taxon>Arthrodermataceae</taxon>
        <taxon>Microsporum</taxon>
    </lineage>
</organism>
<dbReference type="GeneID" id="9228802"/>
<dbReference type="Proteomes" id="UP000002035">
    <property type="component" value="Unassembled WGS sequence"/>
</dbReference>
<name>C5FES3_ARTOC</name>
<evidence type="ECO:0000313" key="1">
    <source>
        <dbReference type="EMBL" id="EEQ28397.1"/>
    </source>
</evidence>
<sequence length="113" mass="13049">MADSTYRLFERDTCLQPTGHCFFSILPESLKTERVSVDSSAPPEETVAWMLTDHDAVAVRQEWTTRRIYTDRKLCGVPELMSVILIRQPRRSAVIVPHSDPRSRQEKTDVLYL</sequence>